<feature type="region of interest" description="Disordered" evidence="3">
    <location>
        <begin position="94"/>
        <end position="119"/>
    </location>
</feature>
<dbReference type="Pfam" id="PF03602">
    <property type="entry name" value="Cons_hypoth95"/>
    <property type="match status" value="2"/>
</dbReference>
<dbReference type="AlphaFoldDB" id="A0A4T2BZ49"/>
<dbReference type="EMBL" id="QYRT01000021">
    <property type="protein sequence ID" value="TIH35146.1"/>
    <property type="molecule type" value="Genomic_DNA"/>
</dbReference>
<proteinExistence type="predicted"/>
<protein>
    <submittedName>
        <fullName evidence="4">16S rRNA (Guanine(966)-N(2))-methyltransferase RsmD</fullName>
    </submittedName>
</protein>
<sequence>MTRIIAGFAGSQRLAVPPAGTRPTSDRVREAVFSALDSRGILGGSSVLDLYAGSGALALEAVSRGAAEASIVERAPAAVRVIKANVALVQKAAMATRPTPRGGPNAPAKRGVGRPPSASPRIHVATQSVVAFLGQTVSTFDVVFIDPPYDLSEAEITEALTLLAPHLTPGADVVLERSSRSPEPALPASLILDRRKDYGETVLYWITPS</sequence>
<dbReference type="InterPro" id="IPR004398">
    <property type="entry name" value="RNA_MeTrfase_RsmD"/>
</dbReference>
<evidence type="ECO:0000313" key="5">
    <source>
        <dbReference type="Proteomes" id="UP000306192"/>
    </source>
</evidence>
<dbReference type="GO" id="GO:0031167">
    <property type="term" value="P:rRNA methylation"/>
    <property type="evidence" value="ECO:0007669"/>
    <property type="project" value="InterPro"/>
</dbReference>
<evidence type="ECO:0000256" key="2">
    <source>
        <dbReference type="ARBA" id="ARBA00022679"/>
    </source>
</evidence>
<dbReference type="PIRSF" id="PIRSF004553">
    <property type="entry name" value="CHP00095"/>
    <property type="match status" value="1"/>
</dbReference>
<keyword evidence="1 4" id="KW-0489">Methyltransferase</keyword>
<evidence type="ECO:0000313" key="4">
    <source>
        <dbReference type="EMBL" id="TIH35146.1"/>
    </source>
</evidence>
<dbReference type="PANTHER" id="PTHR43542:SF1">
    <property type="entry name" value="METHYLTRANSFERASE"/>
    <property type="match status" value="1"/>
</dbReference>
<dbReference type="Gene3D" id="3.40.50.150">
    <property type="entry name" value="Vaccinia Virus protein VP39"/>
    <property type="match status" value="1"/>
</dbReference>
<dbReference type="GO" id="GO:0003676">
    <property type="term" value="F:nucleic acid binding"/>
    <property type="evidence" value="ECO:0007669"/>
    <property type="project" value="InterPro"/>
</dbReference>
<dbReference type="OrthoDB" id="9803017at2"/>
<accession>A0A4T2BZ49</accession>
<evidence type="ECO:0000256" key="3">
    <source>
        <dbReference type="SAM" id="MobiDB-lite"/>
    </source>
</evidence>
<dbReference type="CDD" id="cd02440">
    <property type="entry name" value="AdoMet_MTases"/>
    <property type="match status" value="1"/>
</dbReference>
<evidence type="ECO:0000256" key="1">
    <source>
        <dbReference type="ARBA" id="ARBA00022603"/>
    </source>
</evidence>
<keyword evidence="2 4" id="KW-0808">Transferase</keyword>
<name>A0A4T2BZ49_9MICO</name>
<dbReference type="RefSeq" id="WP_136642433.1">
    <property type="nucleotide sequence ID" value="NZ_QYRT01000021.1"/>
</dbReference>
<dbReference type="InterPro" id="IPR002052">
    <property type="entry name" value="DNA_methylase_N6_adenine_CS"/>
</dbReference>
<dbReference type="InterPro" id="IPR029063">
    <property type="entry name" value="SAM-dependent_MTases_sf"/>
</dbReference>
<organism evidence="4 5">
    <name type="scientific">Subtercola vilae</name>
    <dbReference type="NCBI Taxonomy" id="2056433"/>
    <lineage>
        <taxon>Bacteria</taxon>
        <taxon>Bacillati</taxon>
        <taxon>Actinomycetota</taxon>
        <taxon>Actinomycetes</taxon>
        <taxon>Micrococcales</taxon>
        <taxon>Microbacteriaceae</taxon>
        <taxon>Subtercola</taxon>
    </lineage>
</organism>
<keyword evidence="5" id="KW-1185">Reference proteome</keyword>
<gene>
    <name evidence="4" type="ORF">D4765_11455</name>
</gene>
<dbReference type="SUPFAM" id="SSF53335">
    <property type="entry name" value="S-adenosyl-L-methionine-dependent methyltransferases"/>
    <property type="match status" value="1"/>
</dbReference>
<comment type="caution">
    <text evidence="4">The sequence shown here is derived from an EMBL/GenBank/DDBJ whole genome shotgun (WGS) entry which is preliminary data.</text>
</comment>
<dbReference type="PANTHER" id="PTHR43542">
    <property type="entry name" value="METHYLTRANSFERASE"/>
    <property type="match status" value="1"/>
</dbReference>
<dbReference type="Proteomes" id="UP000306192">
    <property type="component" value="Unassembled WGS sequence"/>
</dbReference>
<dbReference type="GO" id="GO:0008168">
    <property type="term" value="F:methyltransferase activity"/>
    <property type="evidence" value="ECO:0007669"/>
    <property type="project" value="UniProtKB-KW"/>
</dbReference>
<reference evidence="4 5" key="1">
    <citation type="journal article" date="2019" name="Microorganisms">
        <title>Systematic Affiliation and Genome Analysis of Subtercola vilae DB165(T) with Particular Emphasis on Cold Adaptation of an Isolate from a High-Altitude Cold Volcano Lake.</title>
        <authorList>
            <person name="Villalobos A.S."/>
            <person name="Wiese J."/>
            <person name="Imhoff J.F."/>
            <person name="Dorador C."/>
            <person name="Keller A."/>
            <person name="Hentschel U."/>
        </authorList>
    </citation>
    <scope>NUCLEOTIDE SEQUENCE [LARGE SCALE GENOMIC DNA]</scope>
    <source>
        <strain evidence="4 5">DB165</strain>
    </source>
</reference>
<dbReference type="PROSITE" id="PS00092">
    <property type="entry name" value="N6_MTASE"/>
    <property type="match status" value="1"/>
</dbReference>